<protein>
    <submittedName>
        <fullName evidence="2">Uncharacterized protein</fullName>
    </submittedName>
</protein>
<name>K8PPY8_9BRAD</name>
<dbReference type="Proteomes" id="UP000001096">
    <property type="component" value="Unassembled WGS sequence"/>
</dbReference>
<sequence>MCNLDSIYALIVLEGAVLERQPLRLMQNGSQSDIPEGPGREFNDGVHQGALPNPVLHGAL</sequence>
<proteinExistence type="predicted"/>
<evidence type="ECO:0000313" key="2">
    <source>
        <dbReference type="EMBL" id="EKS41585.1"/>
    </source>
</evidence>
<accession>K8PPY8</accession>
<dbReference type="AlphaFoldDB" id="K8PPY8"/>
<organism evidence="2 3">
    <name type="scientific">Afipia broomeae ATCC 49717</name>
    <dbReference type="NCBI Taxonomy" id="883078"/>
    <lineage>
        <taxon>Bacteria</taxon>
        <taxon>Pseudomonadati</taxon>
        <taxon>Pseudomonadota</taxon>
        <taxon>Alphaproteobacteria</taxon>
        <taxon>Hyphomicrobiales</taxon>
        <taxon>Nitrobacteraceae</taxon>
        <taxon>Afipia</taxon>
    </lineage>
</organism>
<feature type="region of interest" description="Disordered" evidence="1">
    <location>
        <begin position="28"/>
        <end position="60"/>
    </location>
</feature>
<dbReference type="RefSeq" id="WP_006019386.1">
    <property type="nucleotide sequence ID" value="NZ_KB375282.1"/>
</dbReference>
<reference evidence="2 3" key="1">
    <citation type="submission" date="2012-04" db="EMBL/GenBank/DDBJ databases">
        <title>The Genome Sequence of Afipia broomeae ATCC 49717.</title>
        <authorList>
            <consortium name="The Broad Institute Genome Sequencing Platform"/>
            <person name="Earl A."/>
            <person name="Ward D."/>
            <person name="Feldgarden M."/>
            <person name="Gevers D."/>
            <person name="Huys G."/>
            <person name="Walker B."/>
            <person name="Young S.K."/>
            <person name="Zeng Q."/>
            <person name="Gargeya S."/>
            <person name="Fitzgerald M."/>
            <person name="Haas B."/>
            <person name="Abouelleil A."/>
            <person name="Alvarado L."/>
            <person name="Arachchi H.M."/>
            <person name="Berlin A."/>
            <person name="Chapman S.B."/>
            <person name="Goldberg J."/>
            <person name="Griggs A."/>
            <person name="Gujja S."/>
            <person name="Hansen M."/>
            <person name="Howarth C."/>
            <person name="Imamovic A."/>
            <person name="Larimer J."/>
            <person name="McCowen C."/>
            <person name="Montmayeur A."/>
            <person name="Murphy C."/>
            <person name="Neiman D."/>
            <person name="Pearson M."/>
            <person name="Priest M."/>
            <person name="Roberts A."/>
            <person name="Saif S."/>
            <person name="Shea T."/>
            <person name="Sisk P."/>
            <person name="Sykes S."/>
            <person name="Wortman J."/>
            <person name="Nusbaum C."/>
            <person name="Birren B."/>
        </authorList>
    </citation>
    <scope>NUCLEOTIDE SEQUENCE [LARGE SCALE GENOMIC DNA]</scope>
    <source>
        <strain evidence="2 3">ATCC 49717</strain>
    </source>
</reference>
<gene>
    <name evidence="2" type="ORF">HMPREF9695_00677</name>
</gene>
<dbReference type="HOGENOM" id="CLU_2930807_0_0_5"/>
<keyword evidence="3" id="KW-1185">Reference proteome</keyword>
<evidence type="ECO:0000313" key="3">
    <source>
        <dbReference type="Proteomes" id="UP000001096"/>
    </source>
</evidence>
<evidence type="ECO:0000256" key="1">
    <source>
        <dbReference type="SAM" id="MobiDB-lite"/>
    </source>
</evidence>
<comment type="caution">
    <text evidence="2">The sequence shown here is derived from an EMBL/GenBank/DDBJ whole genome shotgun (WGS) entry which is preliminary data.</text>
</comment>
<dbReference type="EMBL" id="AGWX01000001">
    <property type="protein sequence ID" value="EKS41585.1"/>
    <property type="molecule type" value="Genomic_DNA"/>
</dbReference>